<organism evidence="2 3">
    <name type="scientific">Stigmatella aurantiaca</name>
    <dbReference type="NCBI Taxonomy" id="41"/>
    <lineage>
        <taxon>Bacteria</taxon>
        <taxon>Pseudomonadati</taxon>
        <taxon>Myxococcota</taxon>
        <taxon>Myxococcia</taxon>
        <taxon>Myxococcales</taxon>
        <taxon>Cystobacterineae</taxon>
        <taxon>Archangiaceae</taxon>
        <taxon>Stigmatella</taxon>
    </lineage>
</organism>
<dbReference type="PANTHER" id="PTHR11005">
    <property type="entry name" value="LYSOSOMAL ACID LIPASE-RELATED"/>
    <property type="match status" value="1"/>
</dbReference>
<proteinExistence type="predicted"/>
<dbReference type="Gene3D" id="3.40.50.1820">
    <property type="entry name" value="alpha/beta hydrolase"/>
    <property type="match status" value="2"/>
</dbReference>
<evidence type="ECO:0000313" key="2">
    <source>
        <dbReference type="EMBL" id="SEM47355.1"/>
    </source>
</evidence>
<dbReference type="RefSeq" id="WP_075009425.1">
    <property type="nucleotide sequence ID" value="NZ_FOAP01000017.1"/>
</dbReference>
<name>A0A1H7YMZ4_STIAU</name>
<sequence length="319" mass="34280">MSQPTPVSTPPSSTRPAPATGLLRNEWWTEPTGGHQLHVLEARSETAQGAAGVGILCLHGLFSDARFFLSSNGTGPARYFIDQGCTVYAAELRGHGGSRWPEKRVWDWSFDTYAQQDIPALVRAARERHTGPLFLLAHSMAGYAALAGLGLQPEVQRMLSGVCVLSSAVNDYSDGGLKKALMVRFSSLLSGLLGRFPAKALKQGPADEPAALMRQFADWAPTGAFRSLDGATDYWQALGQVTLPVFSGVGEADVFHASPRRAGKLVEKLGSGDKTLVICGRSHGFASDFGHFDILRGSRAQQEVLPRVHEWMRAHAGGA</sequence>
<evidence type="ECO:0000259" key="1">
    <source>
        <dbReference type="Pfam" id="PF12146"/>
    </source>
</evidence>
<feature type="domain" description="Serine aminopeptidase S33" evidence="1">
    <location>
        <begin position="77"/>
        <end position="278"/>
    </location>
</feature>
<dbReference type="AlphaFoldDB" id="A0A1H7YMZ4"/>
<dbReference type="Pfam" id="PF12146">
    <property type="entry name" value="Hydrolase_4"/>
    <property type="match status" value="1"/>
</dbReference>
<dbReference type="SUPFAM" id="SSF53474">
    <property type="entry name" value="alpha/beta-Hydrolases"/>
    <property type="match status" value="1"/>
</dbReference>
<gene>
    <name evidence="2" type="ORF">SAMN05444354_11784</name>
</gene>
<reference evidence="3" key="1">
    <citation type="submission" date="2016-10" db="EMBL/GenBank/DDBJ databases">
        <authorList>
            <person name="Varghese N."/>
            <person name="Submissions S."/>
        </authorList>
    </citation>
    <scope>NUCLEOTIDE SEQUENCE [LARGE SCALE GENOMIC DNA]</scope>
    <source>
        <strain evidence="3">DSM 17044</strain>
    </source>
</reference>
<accession>A0A1H7YMZ4</accession>
<protein>
    <submittedName>
        <fullName evidence="2">Lysophospholipase, alpha-beta hydrolase superfamily</fullName>
    </submittedName>
</protein>
<dbReference type="InterPro" id="IPR029058">
    <property type="entry name" value="AB_hydrolase_fold"/>
</dbReference>
<dbReference type="GO" id="GO:0016787">
    <property type="term" value="F:hydrolase activity"/>
    <property type="evidence" value="ECO:0007669"/>
    <property type="project" value="UniProtKB-KW"/>
</dbReference>
<dbReference type="Proteomes" id="UP000182719">
    <property type="component" value="Unassembled WGS sequence"/>
</dbReference>
<evidence type="ECO:0000313" key="3">
    <source>
        <dbReference type="Proteomes" id="UP000182719"/>
    </source>
</evidence>
<keyword evidence="3" id="KW-1185">Reference proteome</keyword>
<keyword evidence="2" id="KW-0378">Hydrolase</keyword>
<dbReference type="OrthoDB" id="5522866at2"/>
<dbReference type="EMBL" id="FOAP01000017">
    <property type="protein sequence ID" value="SEM47355.1"/>
    <property type="molecule type" value="Genomic_DNA"/>
</dbReference>
<dbReference type="InterPro" id="IPR022742">
    <property type="entry name" value="Hydrolase_4"/>
</dbReference>